<organism evidence="3">
    <name type="scientific">Ostreococcus tauri</name>
    <name type="common">Marine green alga</name>
    <dbReference type="NCBI Taxonomy" id="70448"/>
    <lineage>
        <taxon>Eukaryota</taxon>
        <taxon>Viridiplantae</taxon>
        <taxon>Chlorophyta</taxon>
        <taxon>Mamiellophyceae</taxon>
        <taxon>Mamiellales</taxon>
        <taxon>Bathycoccaceae</taxon>
        <taxon>Ostreococcus</taxon>
    </lineage>
</organism>
<dbReference type="Proteomes" id="UP000195557">
    <property type="component" value="Unassembled WGS sequence"/>
</dbReference>
<evidence type="ECO:0000256" key="2">
    <source>
        <dbReference type="SAM" id="SignalP"/>
    </source>
</evidence>
<feature type="chain" id="PRO_5012599321" evidence="2">
    <location>
        <begin position="26"/>
        <end position="182"/>
    </location>
</feature>
<feature type="compositionally biased region" description="Low complexity" evidence="1">
    <location>
        <begin position="111"/>
        <end position="124"/>
    </location>
</feature>
<name>A0A1Y5IEZ3_OSTTA</name>
<keyword evidence="2" id="KW-0732">Signal</keyword>
<evidence type="ECO:0000313" key="3">
    <source>
        <dbReference type="EMBL" id="OUS48146.1"/>
    </source>
</evidence>
<feature type="signal peptide" evidence="2">
    <location>
        <begin position="1"/>
        <end position="25"/>
    </location>
</feature>
<accession>A0A1Y5IEZ3</accession>
<gene>
    <name evidence="3" type="ORF">BE221DRAFT_190521</name>
</gene>
<sequence length="182" mass="18778">MGAVAAVAVVVVAAGALRCFTPAMAKIASPRLNSTPVEVPRPMNAGAVASAYPRSRVHATLPPMTFLPPSSLFNARSRSDSSSESLRITTSASISLALARAPAFARAPFEYSSDASDSSTSNKESSIRLPPPDPLATFRTSRPFSFSPSLPSSIVSSSLVIESSLDASSSSASSSSSLRART</sequence>
<proteinExistence type="predicted"/>
<dbReference type="EMBL" id="KZ155776">
    <property type="protein sequence ID" value="OUS48146.1"/>
    <property type="molecule type" value="Genomic_DNA"/>
</dbReference>
<dbReference type="AlphaFoldDB" id="A0A1Y5IEZ3"/>
<feature type="region of interest" description="Disordered" evidence="1">
    <location>
        <begin position="111"/>
        <end position="140"/>
    </location>
</feature>
<reference evidence="3" key="1">
    <citation type="submission" date="2017-04" db="EMBL/GenBank/DDBJ databases">
        <title>Population genomics of picophytoplankton unveils novel chromosome hypervariability.</title>
        <authorList>
            <consortium name="DOE Joint Genome Institute"/>
            <person name="Blanc-Mathieu R."/>
            <person name="Krasovec M."/>
            <person name="Hebrard M."/>
            <person name="Yau S."/>
            <person name="Desgranges E."/>
            <person name="Martin J."/>
            <person name="Schackwitz W."/>
            <person name="Kuo A."/>
            <person name="Salin G."/>
            <person name="Donnadieu C."/>
            <person name="Desdevises Y."/>
            <person name="Sanchez-Ferandin S."/>
            <person name="Moreau H."/>
            <person name="Rivals E."/>
            <person name="Grigoriev I.V."/>
            <person name="Grimsley N."/>
            <person name="Eyre-Walker A."/>
            <person name="Piganeau G."/>
        </authorList>
    </citation>
    <scope>NUCLEOTIDE SEQUENCE [LARGE SCALE GENOMIC DNA]</scope>
    <source>
        <strain evidence="3">RCC 1115</strain>
    </source>
</reference>
<protein>
    <submittedName>
        <fullName evidence="3">Uncharacterized protein</fullName>
    </submittedName>
</protein>
<evidence type="ECO:0000256" key="1">
    <source>
        <dbReference type="SAM" id="MobiDB-lite"/>
    </source>
</evidence>